<evidence type="ECO:0000313" key="3">
    <source>
        <dbReference type="Proteomes" id="UP000252085"/>
    </source>
</evidence>
<dbReference type="CDD" id="cd00267">
    <property type="entry name" value="ABC_ATPase"/>
    <property type="match status" value="1"/>
</dbReference>
<name>A0A367R0T3_NOSPU</name>
<comment type="caution">
    <text evidence="2">The sequence shown here is derived from an EMBL/GenBank/DDBJ whole genome shotgun (WGS) entry which is preliminary data.</text>
</comment>
<accession>A0A367R0T3</accession>
<organism evidence="2 3">
    <name type="scientific">Nostoc punctiforme NIES-2108</name>
    <dbReference type="NCBI Taxonomy" id="1356359"/>
    <lineage>
        <taxon>Bacteria</taxon>
        <taxon>Bacillati</taxon>
        <taxon>Cyanobacteriota</taxon>
        <taxon>Cyanophyceae</taxon>
        <taxon>Nostocales</taxon>
        <taxon>Nostocaceae</taxon>
        <taxon>Nostoc</taxon>
    </lineage>
</organism>
<evidence type="ECO:0000313" key="2">
    <source>
        <dbReference type="EMBL" id="RCJ29561.1"/>
    </source>
</evidence>
<proteinExistence type="predicted"/>
<dbReference type="GO" id="GO:0005524">
    <property type="term" value="F:ATP binding"/>
    <property type="evidence" value="ECO:0007669"/>
    <property type="project" value="InterPro"/>
</dbReference>
<dbReference type="Pfam" id="PF13304">
    <property type="entry name" value="AAA_21"/>
    <property type="match status" value="1"/>
</dbReference>
<dbReference type="EMBL" id="LXQE01000196">
    <property type="protein sequence ID" value="RCJ29561.1"/>
    <property type="molecule type" value="Genomic_DNA"/>
</dbReference>
<dbReference type="InterPro" id="IPR014555">
    <property type="entry name" value="RecF-like"/>
</dbReference>
<dbReference type="AlphaFoldDB" id="A0A367R0T3"/>
<protein>
    <recommendedName>
        <fullName evidence="1">ATPase AAA-type core domain-containing protein</fullName>
    </recommendedName>
</protein>
<dbReference type="Proteomes" id="UP000252085">
    <property type="component" value="Unassembled WGS sequence"/>
</dbReference>
<gene>
    <name evidence="2" type="ORF">A6769_35510</name>
</gene>
<dbReference type="GO" id="GO:0016887">
    <property type="term" value="F:ATP hydrolysis activity"/>
    <property type="evidence" value="ECO:0007669"/>
    <property type="project" value="InterPro"/>
</dbReference>
<feature type="domain" description="ATPase AAA-type core" evidence="1">
    <location>
        <begin position="24"/>
        <end position="395"/>
    </location>
</feature>
<reference evidence="3" key="1">
    <citation type="submission" date="2016-04" db="EMBL/GenBank/DDBJ databases">
        <authorList>
            <person name="Tabuchi Yagui T.R."/>
        </authorList>
    </citation>
    <scope>NUCLEOTIDE SEQUENCE [LARGE SCALE GENOMIC DNA]</scope>
</reference>
<dbReference type="PANTHER" id="PTHR40396:SF1">
    <property type="entry name" value="ATPASE AAA-TYPE CORE DOMAIN-CONTAINING PROTEIN"/>
    <property type="match status" value="1"/>
</dbReference>
<dbReference type="InterPro" id="IPR027417">
    <property type="entry name" value="P-loop_NTPase"/>
</dbReference>
<dbReference type="PANTHER" id="PTHR40396">
    <property type="entry name" value="ATPASE-LIKE PROTEIN"/>
    <property type="match status" value="1"/>
</dbReference>
<dbReference type="SUPFAM" id="SSF52540">
    <property type="entry name" value="P-loop containing nucleoside triphosphate hydrolases"/>
    <property type="match status" value="1"/>
</dbReference>
<sequence length="452" mass="50770">MLKKIGVTNFKVIKDSGLLELKPLTVLIGRNSSGKSSLIETLDWLGQAIDNGADAATERFQRIGDVINGWTSADTSRTFGVRLFLDPEDVSAGEEVCYEIKVASDNLGDLPKVVYEQLSAETRDGSIVSIQTSGGTRQRRVNLEVIAKLSDETEDYLNNEEEDEIYEALTDDRSEDEANKDEEAQWKAEIPFISKETEFEYKWLPSTNPDRLALSEVEAVEDRAGDLVRDFLERAVFLRLSPRSIASFTPPRMKHSPRLLDDEGYRLAALLGELDQETIEILIEKLSFIIEGANNLEAHHPGSPADRRYFTFIEASSDGEILLQIPAWVLSEGTRRVTAILAILLHDNPPPLLCIEEIENGLDPWTIKYILDELTSAVERGTQVILTSHSPYLLNLFPSENIIFCDRQLDQVIFTSADKLPGLELVETRMGTGDLYASRYFHESRVNMEADE</sequence>
<evidence type="ECO:0000259" key="1">
    <source>
        <dbReference type="Pfam" id="PF13304"/>
    </source>
</evidence>
<dbReference type="InterPro" id="IPR003959">
    <property type="entry name" value="ATPase_AAA_core"/>
</dbReference>
<dbReference type="Gene3D" id="3.40.50.300">
    <property type="entry name" value="P-loop containing nucleotide triphosphate hydrolases"/>
    <property type="match status" value="1"/>
</dbReference>
<dbReference type="PIRSF" id="PIRSF029347">
    <property type="entry name" value="RecF"/>
    <property type="match status" value="1"/>
</dbReference>